<dbReference type="RefSeq" id="WP_271924106.1">
    <property type="nucleotide sequence ID" value="NZ_JAQNDO010000001.1"/>
</dbReference>
<evidence type="ECO:0000313" key="5">
    <source>
        <dbReference type="EMBL" id="MDC0746010.1"/>
    </source>
</evidence>
<gene>
    <name evidence="5" type="ORF">POL67_32080</name>
</gene>
<evidence type="ECO:0000259" key="4">
    <source>
        <dbReference type="Pfam" id="PF00930"/>
    </source>
</evidence>
<organism evidence="5 6">
    <name type="scientific">Polyangium mundeleinium</name>
    <dbReference type="NCBI Taxonomy" id="2995306"/>
    <lineage>
        <taxon>Bacteria</taxon>
        <taxon>Pseudomonadati</taxon>
        <taxon>Myxococcota</taxon>
        <taxon>Polyangia</taxon>
        <taxon>Polyangiales</taxon>
        <taxon>Polyangiaceae</taxon>
        <taxon>Polyangium</taxon>
    </lineage>
</organism>
<dbReference type="Pfam" id="PF00326">
    <property type="entry name" value="Peptidase_S9"/>
    <property type="match status" value="1"/>
</dbReference>
<dbReference type="PANTHER" id="PTHR11731:SF193">
    <property type="entry name" value="DIPEPTIDYL PEPTIDASE 9"/>
    <property type="match status" value="1"/>
</dbReference>
<dbReference type="Gene3D" id="3.40.50.1820">
    <property type="entry name" value="alpha/beta hydrolase"/>
    <property type="match status" value="1"/>
</dbReference>
<keyword evidence="6" id="KW-1185">Reference proteome</keyword>
<feature type="domain" description="Peptidase S9 prolyl oligopeptidase catalytic" evidence="3">
    <location>
        <begin position="555"/>
        <end position="748"/>
    </location>
</feature>
<dbReference type="InterPro" id="IPR001375">
    <property type="entry name" value="Peptidase_S9_cat"/>
</dbReference>
<evidence type="ECO:0000256" key="2">
    <source>
        <dbReference type="SAM" id="SignalP"/>
    </source>
</evidence>
<feature type="region of interest" description="Disordered" evidence="1">
    <location>
        <begin position="20"/>
        <end position="40"/>
    </location>
</feature>
<dbReference type="SUPFAM" id="SSF82171">
    <property type="entry name" value="DPP6 N-terminal domain-like"/>
    <property type="match status" value="1"/>
</dbReference>
<dbReference type="InterPro" id="IPR029058">
    <property type="entry name" value="AB_hydrolase_fold"/>
</dbReference>
<accession>A0ABT5EW15</accession>
<feature type="chain" id="PRO_5046389943" evidence="2">
    <location>
        <begin position="21"/>
        <end position="751"/>
    </location>
</feature>
<dbReference type="EMBL" id="JAQNDO010000001">
    <property type="protein sequence ID" value="MDC0746010.1"/>
    <property type="molecule type" value="Genomic_DNA"/>
</dbReference>
<evidence type="ECO:0000256" key="1">
    <source>
        <dbReference type="SAM" id="MobiDB-lite"/>
    </source>
</evidence>
<reference evidence="5 6" key="1">
    <citation type="submission" date="2022-11" db="EMBL/GenBank/DDBJ databases">
        <title>Minimal conservation of predation-associated metabolite biosynthetic gene clusters underscores biosynthetic potential of Myxococcota including descriptions for ten novel species: Archangium lansinium sp. nov., Myxococcus landrumus sp. nov., Nannocystis bai.</title>
        <authorList>
            <person name="Ahearne A."/>
            <person name="Stevens C."/>
            <person name="Dowd S."/>
        </authorList>
    </citation>
    <scope>NUCLEOTIDE SEQUENCE [LARGE SCALE GENOMIC DNA]</scope>
    <source>
        <strain evidence="5 6">RJM3</strain>
    </source>
</reference>
<dbReference type="SUPFAM" id="SSF53474">
    <property type="entry name" value="alpha/beta-Hydrolases"/>
    <property type="match status" value="1"/>
</dbReference>
<evidence type="ECO:0000259" key="3">
    <source>
        <dbReference type="Pfam" id="PF00326"/>
    </source>
</evidence>
<proteinExistence type="predicted"/>
<dbReference type="InterPro" id="IPR050278">
    <property type="entry name" value="Serine_Prot_S9B/DPPIV"/>
</dbReference>
<sequence length="751" mass="83101">MRQLVVFVFLVLGCQPKATATQPKATATQPKATAPAQGDPLQARLDVSEKYYRFIERIRDNLVAPRWLPDRDQFVYWSAVGPHRGTWVLVDAQQRTMVPVLASDALQAQLSQVIGQKVELPDNLGFVLDPGRAPDQHRIVFQFQERPFALGLSDRRVVALAPTDRAVGMLSASHHLSPDGRTSAVQRGSGFAVVGSDGGTLLERSGEENYEWQIPARAWSPDGRFLVVWRNDRRGVHKIPIVDYSTGVERVKMVPYSKVGTPLMRSELYVVEPAARRVTQVPPAPGETYDWFSGWRPDGSEALVLHLSRDGKRLELSAVEAKAGKTRLVLREDRPESFVGALDFAENGWSLQVTPLEDNKRFLWMSERDGFRHVYLYDYAGKLERQVTQGSFPVHQVVGVAPKADAIFLLASAESAAPYDRLLYRASLAGGDLKRLSPEMGIHRITLAPSGRYYTDGHSTRVEPRVWDVGSTDGGAPFRYAEADTSALAELPPSPPEPLTVLAADGATRLYGVLYKPWDFDPKKRYPVLDMIYAGPWISVVPWSFVGTEEARWANSLAQMGFVVMVLDARGTPGRSKAFQDANYGRVGQTEIPDHVAGLQQAAATRPYMDMSRVGIYGHSWGGYFALRGMLTAPELFKAGYAGAPGALEEEAVIMEPNLGLVSENKVGYEAGSNVSLARNLRGALRMMHGTSDVNASFSTTMRMAEALIREGKHFELLVMPGQPHSPEGQAFQYYKDDVRRFFVKELGGPR</sequence>
<name>A0ABT5EW15_9BACT</name>
<feature type="compositionally biased region" description="Low complexity" evidence="1">
    <location>
        <begin position="20"/>
        <end position="37"/>
    </location>
</feature>
<dbReference type="InterPro" id="IPR002469">
    <property type="entry name" value="Peptidase_S9B_N"/>
</dbReference>
<dbReference type="Proteomes" id="UP001221411">
    <property type="component" value="Unassembled WGS sequence"/>
</dbReference>
<keyword evidence="2" id="KW-0732">Signal</keyword>
<feature type="signal peptide" evidence="2">
    <location>
        <begin position="1"/>
        <end position="20"/>
    </location>
</feature>
<dbReference type="Gene3D" id="2.140.10.30">
    <property type="entry name" value="Dipeptidylpeptidase IV, N-terminal domain"/>
    <property type="match status" value="1"/>
</dbReference>
<comment type="caution">
    <text evidence="5">The sequence shown here is derived from an EMBL/GenBank/DDBJ whole genome shotgun (WGS) entry which is preliminary data.</text>
</comment>
<protein>
    <submittedName>
        <fullName evidence="5">DPP IV N-terminal domain-containing protein</fullName>
    </submittedName>
</protein>
<evidence type="ECO:0000313" key="6">
    <source>
        <dbReference type="Proteomes" id="UP001221411"/>
    </source>
</evidence>
<dbReference type="Pfam" id="PF00930">
    <property type="entry name" value="DPPIV_N"/>
    <property type="match status" value="1"/>
</dbReference>
<dbReference type="PANTHER" id="PTHR11731">
    <property type="entry name" value="PROTEASE FAMILY S9B,C DIPEPTIDYL-PEPTIDASE IV-RELATED"/>
    <property type="match status" value="1"/>
</dbReference>
<feature type="domain" description="Dipeptidylpeptidase IV N-terminal" evidence="4">
    <location>
        <begin position="217"/>
        <end position="460"/>
    </location>
</feature>